<dbReference type="Pfam" id="PF01872">
    <property type="entry name" value="RibD_C"/>
    <property type="match status" value="1"/>
</dbReference>
<dbReference type="Gene3D" id="3.40.430.10">
    <property type="entry name" value="Dihydrofolate Reductase, subunit A"/>
    <property type="match status" value="1"/>
</dbReference>
<dbReference type="PANTHER" id="PTHR38011:SF12">
    <property type="entry name" value="BIFUNCTIONAL DEAMINASE-REDUCTASE DOMAIN PROTEIN"/>
    <property type="match status" value="1"/>
</dbReference>
<evidence type="ECO:0000313" key="2">
    <source>
        <dbReference type="EMBL" id="MFK2916578.1"/>
    </source>
</evidence>
<evidence type="ECO:0000313" key="3">
    <source>
        <dbReference type="Proteomes" id="UP001620408"/>
    </source>
</evidence>
<sequence>MPKLRVQSFAVSLDGYGAGPDQDLEHPLGVGGPELMEWFFHSRLWRNMQGEDGGETGVDNAMAEQGFANIGAWILGRNMFGPVRGPWPDDSWKGWWGDEPPYHTPVFVLTHYPRAPLKMVGGTEFHFVTEGIHAALAQATAAAGSRDVRLGGGAATIRQYLRAGLIDELHLVIRPILLGAGESLWDGLNLRALGYECTRHVAGERAMHVFLTKRG</sequence>
<dbReference type="Proteomes" id="UP001620408">
    <property type="component" value="Unassembled WGS sequence"/>
</dbReference>
<name>A0ABW8K453_9GAMM</name>
<reference evidence="2 3" key="1">
    <citation type="submission" date="2020-10" db="EMBL/GenBank/DDBJ databases">
        <title>Phylogeny of dyella-like bacteria.</title>
        <authorList>
            <person name="Fu J."/>
        </authorList>
    </citation>
    <scope>NUCLEOTIDE SEQUENCE [LARGE SCALE GENOMIC DNA]</scope>
    <source>
        <strain evidence="2 3">BB4</strain>
    </source>
</reference>
<accession>A0ABW8K453</accession>
<dbReference type="InterPro" id="IPR002734">
    <property type="entry name" value="RibDG_C"/>
</dbReference>
<dbReference type="InterPro" id="IPR024072">
    <property type="entry name" value="DHFR-like_dom_sf"/>
</dbReference>
<proteinExistence type="predicted"/>
<comment type="caution">
    <text evidence="2">The sequence shown here is derived from an EMBL/GenBank/DDBJ whole genome shotgun (WGS) entry which is preliminary data.</text>
</comment>
<keyword evidence="3" id="KW-1185">Reference proteome</keyword>
<dbReference type="EMBL" id="JADIKD010000007">
    <property type="protein sequence ID" value="MFK2916578.1"/>
    <property type="molecule type" value="Genomic_DNA"/>
</dbReference>
<protein>
    <submittedName>
        <fullName evidence="2">Dihydrofolate reductase family protein</fullName>
    </submittedName>
</protein>
<gene>
    <name evidence="2" type="ORF">ISS97_04835</name>
</gene>
<evidence type="ECO:0000259" key="1">
    <source>
        <dbReference type="Pfam" id="PF01872"/>
    </source>
</evidence>
<feature type="domain" description="Bacterial bifunctional deaminase-reductase C-terminal" evidence="1">
    <location>
        <begin position="8"/>
        <end position="203"/>
    </location>
</feature>
<dbReference type="InterPro" id="IPR050765">
    <property type="entry name" value="Riboflavin_Biosynth_HTPR"/>
</dbReference>
<dbReference type="RefSeq" id="WP_379985941.1">
    <property type="nucleotide sequence ID" value="NZ_JADIKD010000007.1"/>
</dbReference>
<dbReference type="SUPFAM" id="SSF53597">
    <property type="entry name" value="Dihydrofolate reductase-like"/>
    <property type="match status" value="1"/>
</dbReference>
<dbReference type="PANTHER" id="PTHR38011">
    <property type="entry name" value="DIHYDROFOLATE REDUCTASE FAMILY PROTEIN (AFU_ORTHOLOGUE AFUA_8G06820)"/>
    <property type="match status" value="1"/>
</dbReference>
<organism evidence="2 3">
    <name type="scientific">Dyella koreensis</name>
    <dbReference type="NCBI Taxonomy" id="311235"/>
    <lineage>
        <taxon>Bacteria</taxon>
        <taxon>Pseudomonadati</taxon>
        <taxon>Pseudomonadota</taxon>
        <taxon>Gammaproteobacteria</taxon>
        <taxon>Lysobacterales</taxon>
        <taxon>Rhodanobacteraceae</taxon>
        <taxon>Dyella</taxon>
    </lineage>
</organism>